<accession>A0ABT3ZHI1</accession>
<comment type="caution">
    <text evidence="3">The sequence shown here is derived from an EMBL/GenBank/DDBJ whole genome shotgun (WGS) entry which is preliminary data.</text>
</comment>
<dbReference type="RefSeq" id="WP_267845172.1">
    <property type="nucleotide sequence ID" value="NZ_JAPMXC010000001.1"/>
</dbReference>
<evidence type="ECO:0000259" key="2">
    <source>
        <dbReference type="SMART" id="SM00912"/>
    </source>
</evidence>
<dbReference type="PANTHER" id="PTHR12338:SF5">
    <property type="entry name" value="ANTIGEN 43-RELATED"/>
    <property type="match status" value="1"/>
</dbReference>
<evidence type="ECO:0000313" key="3">
    <source>
        <dbReference type="EMBL" id="MCY0385986.1"/>
    </source>
</evidence>
<feature type="compositionally biased region" description="Polar residues" evidence="1">
    <location>
        <begin position="609"/>
        <end position="635"/>
    </location>
</feature>
<organism evidence="3 4">
    <name type="scientific">Robbsia betulipollinis</name>
    <dbReference type="NCBI Taxonomy" id="2981849"/>
    <lineage>
        <taxon>Bacteria</taxon>
        <taxon>Pseudomonadati</taxon>
        <taxon>Pseudomonadota</taxon>
        <taxon>Betaproteobacteria</taxon>
        <taxon>Burkholderiales</taxon>
        <taxon>Burkholderiaceae</taxon>
        <taxon>Robbsia</taxon>
    </lineage>
</organism>
<dbReference type="InterPro" id="IPR008638">
    <property type="entry name" value="FhaB/CdiA-like_TPS"/>
</dbReference>
<evidence type="ECO:0000313" key="4">
    <source>
        <dbReference type="Proteomes" id="UP001082899"/>
    </source>
</evidence>
<dbReference type="Proteomes" id="UP001082899">
    <property type="component" value="Unassembled WGS sequence"/>
</dbReference>
<dbReference type="Pfam" id="PF05860">
    <property type="entry name" value="TPS"/>
    <property type="match status" value="1"/>
</dbReference>
<dbReference type="InterPro" id="IPR011050">
    <property type="entry name" value="Pectin_lyase_fold/virulence"/>
</dbReference>
<keyword evidence="4" id="KW-1185">Reference proteome</keyword>
<dbReference type="PANTHER" id="PTHR12338">
    <property type="entry name" value="AUTOTRANSPORTER"/>
    <property type="match status" value="1"/>
</dbReference>
<dbReference type="SUPFAM" id="SSF51126">
    <property type="entry name" value="Pectin lyase-like"/>
    <property type="match status" value="1"/>
</dbReference>
<dbReference type="SMART" id="SM00912">
    <property type="entry name" value="Haemagg_act"/>
    <property type="match status" value="1"/>
</dbReference>
<dbReference type="InterPro" id="IPR050909">
    <property type="entry name" value="Bact_Autotransporter_VF"/>
</dbReference>
<feature type="domain" description="Filamentous haemagglutinin FhaB/tRNA nuclease CdiA-like TPS" evidence="2">
    <location>
        <begin position="52"/>
        <end position="163"/>
    </location>
</feature>
<protein>
    <submittedName>
        <fullName evidence="3">Filamentous hemagglutinin N-terminal domain-containing protein</fullName>
    </submittedName>
</protein>
<reference evidence="3" key="1">
    <citation type="submission" date="2022-11" db="EMBL/GenBank/DDBJ databases">
        <title>Robbsia betulipollinis sp. nov., isolated from pollen of birch (Betula pendula).</title>
        <authorList>
            <person name="Shi H."/>
            <person name="Ambika Manirajan B."/>
            <person name="Ratering S."/>
            <person name="Geissler-Plaum R."/>
            <person name="Schnell S."/>
        </authorList>
    </citation>
    <scope>NUCLEOTIDE SEQUENCE</scope>
    <source>
        <strain evidence="3">Bb-Pol-6</strain>
    </source>
</reference>
<feature type="compositionally biased region" description="Low complexity" evidence="1">
    <location>
        <begin position="595"/>
        <end position="608"/>
    </location>
</feature>
<sequence>MSAPSAMVFRAAPFPARRACPPRRFGRRAAWWARFQLLCALLLCDAAQALTHDALPSGAQVRAGDVDITSDARGMRIRQVSEHAIVDWRSFDIGRDASVRIFQHTNAALLNRVRGDTPSAIAGELSATSIVHLVNPNGIHIAATGSVSAAGFVAATLDMTDADFLRRELRFGTPTRSGTGTVSLDGTITTEPGGFAALLGHRVEQRGMIRTPLGQTGLGAGRVIRLTPGDDTFLEVTLARVLADAGAPGNRNRAAIVMSGTVEADGGLVQIDAPMPRARAAAEAVNLGGVVRTRNAMARTGAILVHGKGGIVRLAGRLDASSNDMRGTRGTGGIVELNGLQVSMEEGSIDVSGELGGGCAWVVAHRAEGEDGEGGERGIRAAGRIPVPGRDDNADPLLFIDAGSRIHVEATYQGEDGDARLVSAGRMVVLAHGHAYDAPAAATANRLRIVARTAASNAMSSDTPRRLVPAALSPPMLRSSSPPAAPSVARGAAELPHLDLDALAQASAPMLPRADSRSALRVSVPEPASWQSSLQSSMQSSPAVSSPSPAGWHASPGALAPQRARWHSSPDASAPSRASARVSPAVSEPLPTRGQASSPALSESQLSSWQPSPIALQSMSPHGTPSPTASVQRQAISRARTAHGHRPDEAVSWMPSRGRTWSGSGMPPPGRGS</sequence>
<feature type="compositionally biased region" description="Low complexity" evidence="1">
    <location>
        <begin position="569"/>
        <end position="587"/>
    </location>
</feature>
<name>A0ABT3ZHI1_9BURK</name>
<dbReference type="InterPro" id="IPR012334">
    <property type="entry name" value="Pectin_lyas_fold"/>
</dbReference>
<feature type="compositionally biased region" description="Low complexity" evidence="1">
    <location>
        <begin position="531"/>
        <end position="550"/>
    </location>
</feature>
<dbReference type="EMBL" id="JAPMXC010000001">
    <property type="protein sequence ID" value="MCY0385986.1"/>
    <property type="molecule type" value="Genomic_DNA"/>
</dbReference>
<proteinExistence type="predicted"/>
<gene>
    <name evidence="3" type="ORF">OVY01_01745</name>
</gene>
<dbReference type="Gene3D" id="2.160.20.10">
    <property type="entry name" value="Single-stranded right-handed beta-helix, Pectin lyase-like"/>
    <property type="match status" value="1"/>
</dbReference>
<feature type="region of interest" description="Disordered" evidence="1">
    <location>
        <begin position="531"/>
        <end position="673"/>
    </location>
</feature>
<dbReference type="NCBIfam" id="TIGR01901">
    <property type="entry name" value="adhes_NPXG"/>
    <property type="match status" value="1"/>
</dbReference>
<evidence type="ECO:0000256" key="1">
    <source>
        <dbReference type="SAM" id="MobiDB-lite"/>
    </source>
</evidence>